<dbReference type="InterPro" id="IPR029472">
    <property type="entry name" value="Copia-like_N"/>
</dbReference>
<dbReference type="PANTHER" id="PTHR47481:SF31">
    <property type="entry name" value="OS01G0873500 PROTEIN"/>
    <property type="match status" value="1"/>
</dbReference>
<dbReference type="Pfam" id="PF14244">
    <property type="entry name" value="Retrotran_gag_3"/>
    <property type="match status" value="1"/>
</dbReference>
<dbReference type="EMBL" id="JBEDUW010000007">
    <property type="protein sequence ID" value="KAK9911073.1"/>
    <property type="molecule type" value="Genomic_DNA"/>
</dbReference>
<feature type="domain" description="Retrotransposon Copia-like N-terminal" evidence="1">
    <location>
        <begin position="27"/>
        <end position="61"/>
    </location>
</feature>
<protein>
    <recommendedName>
        <fullName evidence="1">Retrotransposon Copia-like N-terminal domain-containing protein</fullName>
    </recommendedName>
</protein>
<dbReference type="Proteomes" id="UP001457282">
    <property type="component" value="Unassembled WGS sequence"/>
</dbReference>
<dbReference type="AlphaFoldDB" id="A0AAW1VUU6"/>
<sequence>MFTAPDSSSSSPQSSSIFDLLPNICNLVPIRLDHSNFSKWKYLMTTILKAYNLFRYVDGSINCSYVLYSEAEINQMNPEDQIMYREDQGVMALINATLSSSALDHAVGCFTSSQLWLKLDMSLDGKSACTVA</sequence>
<accession>A0AAW1VUU6</accession>
<keyword evidence="3" id="KW-1185">Reference proteome</keyword>
<evidence type="ECO:0000313" key="3">
    <source>
        <dbReference type="Proteomes" id="UP001457282"/>
    </source>
</evidence>
<evidence type="ECO:0000313" key="2">
    <source>
        <dbReference type="EMBL" id="KAK9911073.1"/>
    </source>
</evidence>
<name>A0AAW1VUU6_RUBAR</name>
<proteinExistence type="predicted"/>
<organism evidence="2 3">
    <name type="scientific">Rubus argutus</name>
    <name type="common">Southern blackberry</name>
    <dbReference type="NCBI Taxonomy" id="59490"/>
    <lineage>
        <taxon>Eukaryota</taxon>
        <taxon>Viridiplantae</taxon>
        <taxon>Streptophyta</taxon>
        <taxon>Embryophyta</taxon>
        <taxon>Tracheophyta</taxon>
        <taxon>Spermatophyta</taxon>
        <taxon>Magnoliopsida</taxon>
        <taxon>eudicotyledons</taxon>
        <taxon>Gunneridae</taxon>
        <taxon>Pentapetalae</taxon>
        <taxon>rosids</taxon>
        <taxon>fabids</taxon>
        <taxon>Rosales</taxon>
        <taxon>Rosaceae</taxon>
        <taxon>Rosoideae</taxon>
        <taxon>Rosoideae incertae sedis</taxon>
        <taxon>Rubus</taxon>
    </lineage>
</organism>
<evidence type="ECO:0000259" key="1">
    <source>
        <dbReference type="Pfam" id="PF14244"/>
    </source>
</evidence>
<dbReference type="PANTHER" id="PTHR47481">
    <property type="match status" value="1"/>
</dbReference>
<reference evidence="2 3" key="1">
    <citation type="journal article" date="2023" name="G3 (Bethesda)">
        <title>A chromosome-length genome assembly and annotation of blackberry (Rubus argutus, cv. 'Hillquist').</title>
        <authorList>
            <person name="Bruna T."/>
            <person name="Aryal R."/>
            <person name="Dudchenko O."/>
            <person name="Sargent D.J."/>
            <person name="Mead D."/>
            <person name="Buti M."/>
            <person name="Cavallini A."/>
            <person name="Hytonen T."/>
            <person name="Andres J."/>
            <person name="Pham M."/>
            <person name="Weisz D."/>
            <person name="Mascagni F."/>
            <person name="Usai G."/>
            <person name="Natali L."/>
            <person name="Bassil N."/>
            <person name="Fernandez G.E."/>
            <person name="Lomsadze A."/>
            <person name="Armour M."/>
            <person name="Olukolu B."/>
            <person name="Poorten T."/>
            <person name="Britton C."/>
            <person name="Davik J."/>
            <person name="Ashrafi H."/>
            <person name="Aiden E.L."/>
            <person name="Borodovsky M."/>
            <person name="Worthington M."/>
        </authorList>
    </citation>
    <scope>NUCLEOTIDE SEQUENCE [LARGE SCALE GENOMIC DNA]</scope>
    <source>
        <strain evidence="2">PI 553951</strain>
    </source>
</reference>
<gene>
    <name evidence="2" type="ORF">M0R45_034996</name>
</gene>
<comment type="caution">
    <text evidence="2">The sequence shown here is derived from an EMBL/GenBank/DDBJ whole genome shotgun (WGS) entry which is preliminary data.</text>
</comment>